<evidence type="ECO:0000313" key="2">
    <source>
        <dbReference type="Proteomes" id="UP000095280"/>
    </source>
</evidence>
<evidence type="ECO:0000256" key="1">
    <source>
        <dbReference type="SAM" id="MobiDB-lite"/>
    </source>
</evidence>
<dbReference type="WBParaSite" id="maker-uti_cns_0012229-snap-gene-0.4-mRNA-1">
    <property type="protein sequence ID" value="maker-uti_cns_0012229-snap-gene-0.4-mRNA-1"/>
    <property type="gene ID" value="maker-uti_cns_0012229-snap-gene-0.4"/>
</dbReference>
<protein>
    <submittedName>
        <fullName evidence="3">Secreted protein</fullName>
    </submittedName>
</protein>
<proteinExistence type="predicted"/>
<evidence type="ECO:0000313" key="3">
    <source>
        <dbReference type="WBParaSite" id="maker-uti_cns_0012229-snap-gene-0.4-mRNA-1"/>
    </source>
</evidence>
<dbReference type="AlphaFoldDB" id="A0A1I8IGS8"/>
<feature type="region of interest" description="Disordered" evidence="1">
    <location>
        <begin position="1"/>
        <end position="59"/>
    </location>
</feature>
<organism evidence="2 3">
    <name type="scientific">Macrostomum lignano</name>
    <dbReference type="NCBI Taxonomy" id="282301"/>
    <lineage>
        <taxon>Eukaryota</taxon>
        <taxon>Metazoa</taxon>
        <taxon>Spiralia</taxon>
        <taxon>Lophotrochozoa</taxon>
        <taxon>Platyhelminthes</taxon>
        <taxon>Rhabditophora</taxon>
        <taxon>Macrostomorpha</taxon>
        <taxon>Macrostomida</taxon>
        <taxon>Macrostomidae</taxon>
        <taxon>Macrostomum</taxon>
    </lineage>
</organism>
<feature type="compositionally biased region" description="Basic residues" evidence="1">
    <location>
        <begin position="1"/>
        <end position="15"/>
    </location>
</feature>
<keyword evidence="2" id="KW-1185">Reference proteome</keyword>
<sequence>SGHRAGRQCLRRRPSVRQAVAPAGEDQPAQGAAAGCPGAGMGGQPLPHETGRQGRPARRTLAPALGAAGGIHGGSRSFAPLCWRIRPGAGQNAPLLPGQNATVGRSAQAALNCASGCCCFATLTWDRSLLI</sequence>
<feature type="compositionally biased region" description="Low complexity" evidence="1">
    <location>
        <begin position="27"/>
        <end position="36"/>
    </location>
</feature>
<name>A0A1I8IGS8_9PLAT</name>
<dbReference type="Proteomes" id="UP000095280">
    <property type="component" value="Unplaced"/>
</dbReference>
<accession>A0A1I8IGS8</accession>
<reference evidence="3" key="1">
    <citation type="submission" date="2016-11" db="UniProtKB">
        <authorList>
            <consortium name="WormBaseParasite"/>
        </authorList>
    </citation>
    <scope>IDENTIFICATION</scope>
</reference>